<dbReference type="Gene3D" id="2.60.220.50">
    <property type="match status" value="1"/>
</dbReference>
<feature type="signal peptide" evidence="15">
    <location>
        <begin position="1"/>
        <end position="26"/>
    </location>
</feature>
<dbReference type="InterPro" id="IPR056274">
    <property type="entry name" value="Ig_ADGRF3"/>
</dbReference>
<accession>A0AAV7C4V6</accession>
<dbReference type="PROSITE" id="PS50024">
    <property type="entry name" value="SEA"/>
    <property type="match status" value="1"/>
</dbReference>
<comment type="subcellular location">
    <subcellularLocation>
        <location evidence="1">Cell membrane</location>
        <topology evidence="1">Multi-pass membrane protein</topology>
    </subcellularLocation>
</comment>
<keyword evidence="7" id="KW-0297">G-protein coupled receptor</keyword>
<keyword evidence="22" id="KW-1185">Reference proteome</keyword>
<dbReference type="PANTHER" id="PTHR45813:SF10">
    <property type="entry name" value="ADHESION G-PROTEIN COUPLED RECEPTOR F3"/>
    <property type="match status" value="1"/>
</dbReference>
<dbReference type="InterPro" id="IPR000082">
    <property type="entry name" value="SEA_dom"/>
</dbReference>
<dbReference type="InterPro" id="IPR036179">
    <property type="entry name" value="Ig-like_dom_sf"/>
</dbReference>
<dbReference type="InterPro" id="IPR008078">
    <property type="entry name" value="GPCR_2_Ig-hepta-like_rcpt"/>
</dbReference>
<dbReference type="SUPFAM" id="SSF81321">
    <property type="entry name" value="Family A G protein-coupled receptor-like"/>
    <property type="match status" value="1"/>
</dbReference>
<dbReference type="SMART" id="SM00303">
    <property type="entry name" value="GPS"/>
    <property type="match status" value="1"/>
</dbReference>
<dbReference type="Gene3D" id="4.10.1240.10">
    <property type="entry name" value="GPCR, family 2, extracellular hormone receptor domain"/>
    <property type="match status" value="1"/>
</dbReference>
<gene>
    <name evidence="21" type="ORF">GDO81_007092</name>
</gene>
<dbReference type="InterPro" id="IPR001879">
    <property type="entry name" value="GPCR_2_extracellular_dom"/>
</dbReference>
<dbReference type="PROSITE" id="PS50835">
    <property type="entry name" value="IG_LIKE"/>
    <property type="match status" value="1"/>
</dbReference>
<evidence type="ECO:0000259" key="18">
    <source>
        <dbReference type="PROSITE" id="PS50227"/>
    </source>
</evidence>
<dbReference type="InterPro" id="IPR051587">
    <property type="entry name" value="Adhesion_GPCR"/>
</dbReference>
<dbReference type="InterPro" id="IPR003599">
    <property type="entry name" value="Ig_sub"/>
</dbReference>
<dbReference type="GO" id="GO:0007189">
    <property type="term" value="P:adenylate cyclase-activating G protein-coupled receptor signaling pathway"/>
    <property type="evidence" value="ECO:0007669"/>
    <property type="project" value="TreeGrafter"/>
</dbReference>
<dbReference type="InterPro" id="IPR000832">
    <property type="entry name" value="GPCR_2_secretin-like"/>
</dbReference>
<evidence type="ECO:0000256" key="14">
    <source>
        <dbReference type="SAM" id="Phobius"/>
    </source>
</evidence>
<evidence type="ECO:0000256" key="10">
    <source>
        <dbReference type="ARBA" id="ARBA00023170"/>
    </source>
</evidence>
<comment type="caution">
    <text evidence="21">The sequence shown here is derived from an EMBL/GenBank/DDBJ whole genome shotgun (WGS) entry which is preliminary data.</text>
</comment>
<dbReference type="Gene3D" id="1.20.1070.10">
    <property type="entry name" value="Rhodopsin 7-helix transmembrane proteins"/>
    <property type="match status" value="1"/>
</dbReference>
<evidence type="ECO:0000313" key="22">
    <source>
        <dbReference type="Proteomes" id="UP000824782"/>
    </source>
</evidence>
<dbReference type="InterPro" id="IPR007110">
    <property type="entry name" value="Ig-like_dom"/>
</dbReference>
<evidence type="ECO:0000259" key="16">
    <source>
        <dbReference type="PROSITE" id="PS50024"/>
    </source>
</evidence>
<keyword evidence="11" id="KW-0325">Glycoprotein</keyword>
<protein>
    <submittedName>
        <fullName evidence="21">Uncharacterized protein</fullName>
    </submittedName>
</protein>
<dbReference type="SUPFAM" id="SSF111418">
    <property type="entry name" value="Hormone receptor domain"/>
    <property type="match status" value="1"/>
</dbReference>
<dbReference type="InterPro" id="IPR057244">
    <property type="entry name" value="GAIN_B"/>
</dbReference>
<evidence type="ECO:0000259" key="19">
    <source>
        <dbReference type="PROSITE" id="PS50261"/>
    </source>
</evidence>
<dbReference type="Gene3D" id="2.60.40.10">
    <property type="entry name" value="Immunoglobulins"/>
    <property type="match status" value="2"/>
</dbReference>
<dbReference type="Pfam" id="PF01825">
    <property type="entry name" value="GPS"/>
    <property type="match status" value="1"/>
</dbReference>
<proteinExistence type="inferred from homology"/>
<keyword evidence="3" id="KW-1003">Cell membrane</keyword>
<keyword evidence="6 14" id="KW-1133">Transmembrane helix</keyword>
<evidence type="ECO:0000256" key="3">
    <source>
        <dbReference type="ARBA" id="ARBA00022475"/>
    </source>
</evidence>
<feature type="transmembrane region" description="Helical" evidence="14">
    <location>
        <begin position="841"/>
        <end position="864"/>
    </location>
</feature>
<keyword evidence="8 14" id="KW-0472">Membrane</keyword>
<evidence type="ECO:0000256" key="4">
    <source>
        <dbReference type="ARBA" id="ARBA00022692"/>
    </source>
</evidence>
<dbReference type="SUPFAM" id="SSF48726">
    <property type="entry name" value="Immunoglobulin"/>
    <property type="match status" value="2"/>
</dbReference>
<dbReference type="FunFam" id="1.20.1070.10:FF:000058">
    <property type="entry name" value="Adhesion G protein-coupled receptor F5"/>
    <property type="match status" value="1"/>
</dbReference>
<evidence type="ECO:0000256" key="6">
    <source>
        <dbReference type="ARBA" id="ARBA00022989"/>
    </source>
</evidence>
<feature type="domain" description="G-protein coupled receptors family 2 profile 2" evidence="19">
    <location>
        <begin position="804"/>
        <end position="1061"/>
    </location>
</feature>
<dbReference type="GO" id="GO:0004930">
    <property type="term" value="F:G protein-coupled receptor activity"/>
    <property type="evidence" value="ECO:0007669"/>
    <property type="project" value="UniProtKB-KW"/>
</dbReference>
<dbReference type="InterPro" id="IPR000203">
    <property type="entry name" value="GPS"/>
</dbReference>
<evidence type="ECO:0000256" key="8">
    <source>
        <dbReference type="ARBA" id="ARBA00023136"/>
    </source>
</evidence>
<feature type="transmembrane region" description="Helical" evidence="14">
    <location>
        <begin position="807"/>
        <end position="829"/>
    </location>
</feature>
<feature type="region of interest" description="Disordered" evidence="13">
    <location>
        <begin position="1073"/>
        <end position="1100"/>
    </location>
</feature>
<dbReference type="Proteomes" id="UP000824782">
    <property type="component" value="Unassembled WGS sequence"/>
</dbReference>
<feature type="compositionally biased region" description="Low complexity" evidence="13">
    <location>
        <begin position="1073"/>
        <end position="1086"/>
    </location>
</feature>
<evidence type="ECO:0000256" key="13">
    <source>
        <dbReference type="SAM" id="MobiDB-lite"/>
    </source>
</evidence>
<dbReference type="SMART" id="SM00409">
    <property type="entry name" value="IG"/>
    <property type="match status" value="2"/>
</dbReference>
<dbReference type="PROSITE" id="PS50227">
    <property type="entry name" value="G_PROTEIN_RECEP_F2_3"/>
    <property type="match status" value="1"/>
</dbReference>
<feature type="domain" description="G-protein coupled receptors family 2 profile 1" evidence="18">
    <location>
        <begin position="425"/>
        <end position="509"/>
    </location>
</feature>
<dbReference type="SUPFAM" id="SSF82671">
    <property type="entry name" value="SEA domain"/>
    <property type="match status" value="1"/>
</dbReference>
<dbReference type="InterPro" id="IPR057400">
    <property type="entry name" value="ADGRF3/5_N"/>
</dbReference>
<evidence type="ECO:0000256" key="12">
    <source>
        <dbReference type="ARBA" id="ARBA00023224"/>
    </source>
</evidence>
<dbReference type="InterPro" id="IPR036364">
    <property type="entry name" value="SEA_dom_sf"/>
</dbReference>
<evidence type="ECO:0000259" key="20">
    <source>
        <dbReference type="PROSITE" id="PS50835"/>
    </source>
</evidence>
<keyword evidence="12" id="KW-0807">Transducer</keyword>
<name>A0AAV7C4V6_ENGPU</name>
<evidence type="ECO:0000256" key="5">
    <source>
        <dbReference type="ARBA" id="ARBA00022729"/>
    </source>
</evidence>
<dbReference type="PROSITE" id="PS50221">
    <property type="entry name" value="GAIN_B"/>
    <property type="match status" value="1"/>
</dbReference>
<dbReference type="Pfam" id="PF25387">
    <property type="entry name" value="ADGRF3_N"/>
    <property type="match status" value="1"/>
</dbReference>
<evidence type="ECO:0000256" key="9">
    <source>
        <dbReference type="ARBA" id="ARBA00023157"/>
    </source>
</evidence>
<evidence type="ECO:0000256" key="15">
    <source>
        <dbReference type="SAM" id="SignalP"/>
    </source>
</evidence>
<feature type="transmembrane region" description="Helical" evidence="14">
    <location>
        <begin position="960"/>
        <end position="983"/>
    </location>
</feature>
<dbReference type="PRINTS" id="PR01695">
    <property type="entry name" value="IGHEPTARCPTR"/>
</dbReference>
<feature type="chain" id="PRO_5043641841" evidence="15">
    <location>
        <begin position="27"/>
        <end position="1100"/>
    </location>
</feature>
<dbReference type="InterPro" id="IPR046338">
    <property type="entry name" value="GAIN_dom_sf"/>
</dbReference>
<dbReference type="GO" id="GO:0007166">
    <property type="term" value="P:cell surface receptor signaling pathway"/>
    <property type="evidence" value="ECO:0007669"/>
    <property type="project" value="InterPro"/>
</dbReference>
<evidence type="ECO:0000259" key="17">
    <source>
        <dbReference type="PROSITE" id="PS50221"/>
    </source>
</evidence>
<dbReference type="Pfam" id="PF24528">
    <property type="entry name" value="Ig_ADGRF3"/>
    <property type="match status" value="1"/>
</dbReference>
<dbReference type="AlphaFoldDB" id="A0AAV7C4V6"/>
<dbReference type="PRINTS" id="PR00249">
    <property type="entry name" value="GPCRSECRETIN"/>
</dbReference>
<feature type="domain" description="Ig-like" evidence="20">
    <location>
        <begin position="370"/>
        <end position="459"/>
    </location>
</feature>
<feature type="transmembrane region" description="Helical" evidence="14">
    <location>
        <begin position="1004"/>
        <end position="1025"/>
    </location>
</feature>
<comment type="similarity">
    <text evidence="2">Belongs to the G-protein coupled receptor 2 family. Adhesion G-protein coupled receptor (ADGR) subfamily.</text>
</comment>
<keyword evidence="9" id="KW-1015">Disulfide bond</keyword>
<organism evidence="21 22">
    <name type="scientific">Engystomops pustulosus</name>
    <name type="common">Tungara frog</name>
    <name type="synonym">Physalaemus pustulosus</name>
    <dbReference type="NCBI Taxonomy" id="76066"/>
    <lineage>
        <taxon>Eukaryota</taxon>
        <taxon>Metazoa</taxon>
        <taxon>Chordata</taxon>
        <taxon>Craniata</taxon>
        <taxon>Vertebrata</taxon>
        <taxon>Euteleostomi</taxon>
        <taxon>Amphibia</taxon>
        <taxon>Batrachia</taxon>
        <taxon>Anura</taxon>
        <taxon>Neobatrachia</taxon>
        <taxon>Hyloidea</taxon>
        <taxon>Leptodactylidae</taxon>
        <taxon>Leiuperinae</taxon>
        <taxon>Engystomops</taxon>
    </lineage>
</organism>
<evidence type="ECO:0000256" key="2">
    <source>
        <dbReference type="ARBA" id="ARBA00007343"/>
    </source>
</evidence>
<evidence type="ECO:0000256" key="7">
    <source>
        <dbReference type="ARBA" id="ARBA00023040"/>
    </source>
</evidence>
<keyword evidence="10" id="KW-0675">Receptor</keyword>
<feature type="transmembrane region" description="Helical" evidence="14">
    <location>
        <begin position="1037"/>
        <end position="1058"/>
    </location>
</feature>
<evidence type="ECO:0000313" key="21">
    <source>
        <dbReference type="EMBL" id="KAG8580024.1"/>
    </source>
</evidence>
<feature type="transmembrane region" description="Helical" evidence="14">
    <location>
        <begin position="915"/>
        <end position="940"/>
    </location>
</feature>
<feature type="domain" description="GAIN-B" evidence="17">
    <location>
        <begin position="642"/>
        <end position="800"/>
    </location>
</feature>
<keyword evidence="4 14" id="KW-0812">Transmembrane</keyword>
<dbReference type="Pfam" id="PF00002">
    <property type="entry name" value="7tm_2"/>
    <property type="match status" value="1"/>
</dbReference>
<dbReference type="GO" id="GO:0005886">
    <property type="term" value="C:plasma membrane"/>
    <property type="evidence" value="ECO:0007669"/>
    <property type="project" value="UniProtKB-SubCell"/>
</dbReference>
<feature type="transmembrane region" description="Helical" evidence="14">
    <location>
        <begin position="884"/>
        <end position="908"/>
    </location>
</feature>
<reference evidence="21" key="1">
    <citation type="thesis" date="2020" institute="ProQuest LLC" country="789 East Eisenhower Parkway, Ann Arbor, MI, USA">
        <title>Comparative Genomics and Chromosome Evolution.</title>
        <authorList>
            <person name="Mudd A.B."/>
        </authorList>
    </citation>
    <scope>NUCLEOTIDE SEQUENCE</scope>
    <source>
        <strain evidence="21">237g6f4</strain>
        <tissue evidence="21">Blood</tissue>
    </source>
</reference>
<sequence>MYGASYNYRMRRAALLLSLMIGSSQGYWGYKKQPDLSSPEMEMEDGQERVKRQLSSAQITYEYLYYTDLILEGYASDTAEAFLTSPSSVPYSLLINSTLNVTMVQVNITTECNVTDTGKMCTCKDGYRWNITVCYTYRPCNNSTSFCSCLIIPDDNIPYCESPQNISDFRVEIKGSVTLNESFTTDLLDPTSGRYQTLASNITLALLNVYTKTCNPLHVSVIEFSPGSVVANYKMLLSGNISASQLSSSNNLVAQSLPGAISSQLLTLGVTHIEPVKLEVRYLDPIQLTCQINETITSVSWSLTASNISNMIYSGGKNVDVTVQVLSHKTISVLIINKADIWWEGTFICQFFNDTLIHEAKAEVNVILLPSEITVNPIQKSLTSRDTSQLVLECCVGLDGEEYNVSWSYDNVTLGVQPGSRTDMRCYSLAPPRPANNTNYTCTFTNKAGQQKGSTIPVTIIGVEDKYCGIDVNYGVTWNITKAGLSATTTCPSGKYGSLTRDCSADGVWMVVQDNCINQILQIALYNAQALEDGLGSSFVKVPEIIQQMTNSSGAVINNTAEVSAVVTILGTLSKIASALNNTFDVDVVTGFLSMASNLTDPDYATLWSSPKCPPASTVLQSVERFSQLLRADNGSFEIYLENIQLKGNSYGMGQEGHDYKKTFENLGVSISIDQQTISSLVKKSDVKITSVAFNTIGSLLPSTTEKLGNDSQLNSIVQSTSIQLSDSTSASSNILMSFKTNTSDKRYSQHCVFWDFSQKDSGGVWSDVGCTSRVEDNITFCSCSHLTSFAVLMAIKVESLALIEEITYVGLGVSIFSLCVCILVEWYVWKAVVRTNISYFRHISLVNITLSLLCADVCFLSSAFPSVMTKKLICLSITFLNHFFYLALFFWTFAQSVMLMHQLLFVFHHLRRRVFVALSFLVGYFIPVIIAAGTFLYFYPRDRYSHKDLCWLNPESGAIYAFAIPAGSIIVFNFLTLLVVISKLSRPSVSDKNHPEDRDTAKSILKAILVLTPVFGLTWSFGFALLTELDYLTRQIFTYGFAVMNAFQGFFILITCITERKVREALFNKQSSSGTSTATTTMSTSEAPSKMTASIKKKK</sequence>
<feature type="domain" description="SEA" evidence="16">
    <location>
        <begin position="167"/>
        <end position="285"/>
    </location>
</feature>
<dbReference type="EMBL" id="WNYA01000003">
    <property type="protein sequence ID" value="KAG8580024.1"/>
    <property type="molecule type" value="Genomic_DNA"/>
</dbReference>
<dbReference type="PANTHER" id="PTHR45813">
    <property type="entry name" value="IG-LIKE DOMAIN-CONTAINING PROTEIN"/>
    <property type="match status" value="1"/>
</dbReference>
<evidence type="ECO:0000256" key="1">
    <source>
        <dbReference type="ARBA" id="ARBA00004651"/>
    </source>
</evidence>
<dbReference type="InterPro" id="IPR017981">
    <property type="entry name" value="GPCR_2-like_7TM"/>
</dbReference>
<dbReference type="PROSITE" id="PS50261">
    <property type="entry name" value="G_PROTEIN_RECEP_F2_4"/>
    <property type="match status" value="1"/>
</dbReference>
<keyword evidence="5 15" id="KW-0732">Signal</keyword>
<evidence type="ECO:0000256" key="11">
    <source>
        <dbReference type="ARBA" id="ARBA00023180"/>
    </source>
</evidence>
<dbReference type="InterPro" id="IPR036445">
    <property type="entry name" value="GPCR_2_extracell_dom_sf"/>
</dbReference>
<dbReference type="InterPro" id="IPR013783">
    <property type="entry name" value="Ig-like_fold"/>
</dbReference>